<evidence type="ECO:0000256" key="1">
    <source>
        <dbReference type="SAM" id="MobiDB-lite"/>
    </source>
</evidence>
<feature type="region of interest" description="Disordered" evidence="1">
    <location>
        <begin position="96"/>
        <end position="117"/>
    </location>
</feature>
<gene>
    <name evidence="2" type="ORF">EYF80_019413</name>
</gene>
<accession>A0A4Z2HXG9</accession>
<feature type="region of interest" description="Disordered" evidence="1">
    <location>
        <begin position="1"/>
        <end position="42"/>
    </location>
</feature>
<feature type="compositionally biased region" description="Gly residues" evidence="1">
    <location>
        <begin position="28"/>
        <end position="42"/>
    </location>
</feature>
<dbReference type="EMBL" id="SRLO01000164">
    <property type="protein sequence ID" value="TNN70387.1"/>
    <property type="molecule type" value="Genomic_DNA"/>
</dbReference>
<dbReference type="AlphaFoldDB" id="A0A4Z2HXG9"/>
<evidence type="ECO:0000313" key="2">
    <source>
        <dbReference type="EMBL" id="TNN70387.1"/>
    </source>
</evidence>
<feature type="compositionally biased region" description="Basic and acidic residues" evidence="1">
    <location>
        <begin position="10"/>
        <end position="27"/>
    </location>
</feature>
<name>A0A4Z2HXG9_9TELE</name>
<keyword evidence="3" id="KW-1185">Reference proteome</keyword>
<reference evidence="2 3" key="1">
    <citation type="submission" date="2019-03" db="EMBL/GenBank/DDBJ databases">
        <title>First draft genome of Liparis tanakae, snailfish: a comprehensive survey of snailfish specific genes.</title>
        <authorList>
            <person name="Kim W."/>
            <person name="Song I."/>
            <person name="Jeong J.-H."/>
            <person name="Kim D."/>
            <person name="Kim S."/>
            <person name="Ryu S."/>
            <person name="Song J.Y."/>
            <person name="Lee S.K."/>
        </authorList>
    </citation>
    <scope>NUCLEOTIDE SEQUENCE [LARGE SCALE GENOMIC DNA]</scope>
    <source>
        <tissue evidence="2">Muscle</tissue>
    </source>
</reference>
<proteinExistence type="predicted"/>
<evidence type="ECO:0000313" key="3">
    <source>
        <dbReference type="Proteomes" id="UP000314294"/>
    </source>
</evidence>
<comment type="caution">
    <text evidence="2">The sequence shown here is derived from an EMBL/GenBank/DDBJ whole genome shotgun (WGS) entry which is preliminary data.</text>
</comment>
<dbReference type="Proteomes" id="UP000314294">
    <property type="component" value="Unassembled WGS sequence"/>
</dbReference>
<organism evidence="2 3">
    <name type="scientific">Liparis tanakae</name>
    <name type="common">Tanaka's snailfish</name>
    <dbReference type="NCBI Taxonomy" id="230148"/>
    <lineage>
        <taxon>Eukaryota</taxon>
        <taxon>Metazoa</taxon>
        <taxon>Chordata</taxon>
        <taxon>Craniata</taxon>
        <taxon>Vertebrata</taxon>
        <taxon>Euteleostomi</taxon>
        <taxon>Actinopterygii</taxon>
        <taxon>Neopterygii</taxon>
        <taxon>Teleostei</taxon>
        <taxon>Neoteleostei</taxon>
        <taxon>Acanthomorphata</taxon>
        <taxon>Eupercaria</taxon>
        <taxon>Perciformes</taxon>
        <taxon>Cottioidei</taxon>
        <taxon>Cottales</taxon>
        <taxon>Liparidae</taxon>
        <taxon>Liparis</taxon>
    </lineage>
</organism>
<protein>
    <submittedName>
        <fullName evidence="2">Uncharacterized protein</fullName>
    </submittedName>
</protein>
<sequence length="169" mass="18525">MEEGKDEVEVEVKKEEGHMRGKERNRDGGVGGRGGRGGAGGSGKCIALLTRTGLSRHAVRRDHCDYDPNETKGTSSSLSKTMQILFVAQTFGGSFRTKNPATNDELGLEPAEDEGQKRKNIQTGVGMRKMCKKEDDILRFLLAAVIARWQGESGEALGLRSEEDMERQI</sequence>